<evidence type="ECO:0000313" key="1">
    <source>
        <dbReference type="EMBL" id="TPG17041.1"/>
    </source>
</evidence>
<dbReference type="AlphaFoldDB" id="A0A502CZ60"/>
<organism evidence="1 2">
    <name type="scientific">Pedococcus bigeumensis</name>
    <dbReference type="NCBI Taxonomy" id="433644"/>
    <lineage>
        <taxon>Bacteria</taxon>
        <taxon>Bacillati</taxon>
        <taxon>Actinomycetota</taxon>
        <taxon>Actinomycetes</taxon>
        <taxon>Micrococcales</taxon>
        <taxon>Intrasporangiaceae</taxon>
        <taxon>Pedococcus</taxon>
    </lineage>
</organism>
<gene>
    <name evidence="1" type="ORF">EAH86_09705</name>
</gene>
<reference evidence="1 2" key="1">
    <citation type="journal article" date="2019" name="Environ. Microbiol.">
        <title>Species interactions and distinct microbial communities in high Arctic permafrost affected cryosols are associated with the CH4 and CO2 gas fluxes.</title>
        <authorList>
            <person name="Altshuler I."/>
            <person name="Hamel J."/>
            <person name="Turney S."/>
            <person name="Magnuson E."/>
            <person name="Levesque R."/>
            <person name="Greer C."/>
            <person name="Whyte L.G."/>
        </authorList>
    </citation>
    <scope>NUCLEOTIDE SEQUENCE [LARGE SCALE GENOMIC DNA]</scope>
    <source>
        <strain evidence="1 2">S9.3A</strain>
    </source>
</reference>
<comment type="caution">
    <text evidence="1">The sequence shown here is derived from an EMBL/GenBank/DDBJ whole genome shotgun (WGS) entry which is preliminary data.</text>
</comment>
<proteinExistence type="predicted"/>
<sequence length="188" mass="19759">MSGADADNVRMMRRLGLPLGRVASGCLCLALLGAVTGCSPILDGRTGITRDVAGNLVGLAKACEGEYDGAGIYQDDDPNAQTMVHVAEWSRQNPSAALLTWTLEDEGADAWTTSEPLTASALTSGHTYVLDAFGDLQKWSADELRFTVEDLTAITADTVLVTKTDPKTGASGQAIIPRDQFPASVCTP</sequence>
<dbReference type="EMBL" id="RCZM01000003">
    <property type="protein sequence ID" value="TPG17041.1"/>
    <property type="molecule type" value="Genomic_DNA"/>
</dbReference>
<name>A0A502CZ60_9MICO</name>
<keyword evidence="2" id="KW-1185">Reference proteome</keyword>
<evidence type="ECO:0000313" key="2">
    <source>
        <dbReference type="Proteomes" id="UP000317722"/>
    </source>
</evidence>
<dbReference type="Proteomes" id="UP000317722">
    <property type="component" value="Unassembled WGS sequence"/>
</dbReference>
<accession>A0A502CZ60</accession>
<protein>
    <submittedName>
        <fullName evidence="1">Uncharacterized protein</fullName>
    </submittedName>
</protein>